<dbReference type="Proteomes" id="UP001199106">
    <property type="component" value="Unassembled WGS sequence"/>
</dbReference>
<evidence type="ECO:0000313" key="1">
    <source>
        <dbReference type="EMBL" id="KAG9192569.1"/>
    </source>
</evidence>
<reference evidence="1" key="1">
    <citation type="submission" date="2021-07" db="EMBL/GenBank/DDBJ databases">
        <title>Genome Resource of American Ginseng Black Spot Pathogen Alternaria panax.</title>
        <authorList>
            <person name="Qiu C."/>
            <person name="Wang W."/>
            <person name="Liu Z."/>
        </authorList>
    </citation>
    <scope>NUCLEOTIDE SEQUENCE</scope>
    <source>
        <strain evidence="1">BNCC115425</strain>
    </source>
</reference>
<dbReference type="AlphaFoldDB" id="A0AAD4IDM6"/>
<evidence type="ECO:0000313" key="2">
    <source>
        <dbReference type="Proteomes" id="UP001199106"/>
    </source>
</evidence>
<gene>
    <name evidence="1" type="ORF">G6011_11303</name>
</gene>
<name>A0AAD4IDM6_9PLEO</name>
<proteinExistence type="predicted"/>
<organism evidence="1 2">
    <name type="scientific">Alternaria panax</name>
    <dbReference type="NCBI Taxonomy" id="48097"/>
    <lineage>
        <taxon>Eukaryota</taxon>
        <taxon>Fungi</taxon>
        <taxon>Dikarya</taxon>
        <taxon>Ascomycota</taxon>
        <taxon>Pezizomycotina</taxon>
        <taxon>Dothideomycetes</taxon>
        <taxon>Pleosporomycetidae</taxon>
        <taxon>Pleosporales</taxon>
        <taxon>Pleosporineae</taxon>
        <taxon>Pleosporaceae</taxon>
        <taxon>Alternaria</taxon>
        <taxon>Alternaria sect. Panax</taxon>
    </lineage>
</organism>
<protein>
    <submittedName>
        <fullName evidence="1">Uncharacterized protein</fullName>
    </submittedName>
</protein>
<accession>A0AAD4IDM6</accession>
<keyword evidence="2" id="KW-1185">Reference proteome</keyword>
<comment type="caution">
    <text evidence="1">The sequence shown here is derived from an EMBL/GenBank/DDBJ whole genome shotgun (WGS) entry which is preliminary data.</text>
</comment>
<dbReference type="EMBL" id="JAANER010000003">
    <property type="protein sequence ID" value="KAG9192569.1"/>
    <property type="molecule type" value="Genomic_DNA"/>
</dbReference>
<sequence>MASISLCPSPGHTIKAFLKIFLIAWESAITAYRPYSISSFGPSHFGEKHLKVTIDFSSRGGWPEGATEAEKIAFTTLYTCDIFCAMFLKVVRARLEPYQASVEYILVLPKPLLTLVPGDEKPNVLHAILLVTTKEYSEIIFDGTGEQFFWPKSSAIIDGEEFWDLYANEKVDEKYIQRYSLGEFEKADNGYWFRVGISLHQMLSDLDWESFGETLSPVREEQIRAESERRARAAAKVTWG</sequence>